<name>A0A392U305_9FABA</name>
<evidence type="ECO:0000313" key="1">
    <source>
        <dbReference type="EMBL" id="MCI67478.1"/>
    </source>
</evidence>
<dbReference type="EMBL" id="LXQA010717725">
    <property type="protein sequence ID" value="MCI67478.1"/>
    <property type="molecule type" value="Genomic_DNA"/>
</dbReference>
<organism evidence="1 2">
    <name type="scientific">Trifolium medium</name>
    <dbReference type="NCBI Taxonomy" id="97028"/>
    <lineage>
        <taxon>Eukaryota</taxon>
        <taxon>Viridiplantae</taxon>
        <taxon>Streptophyta</taxon>
        <taxon>Embryophyta</taxon>
        <taxon>Tracheophyta</taxon>
        <taxon>Spermatophyta</taxon>
        <taxon>Magnoliopsida</taxon>
        <taxon>eudicotyledons</taxon>
        <taxon>Gunneridae</taxon>
        <taxon>Pentapetalae</taxon>
        <taxon>rosids</taxon>
        <taxon>fabids</taxon>
        <taxon>Fabales</taxon>
        <taxon>Fabaceae</taxon>
        <taxon>Papilionoideae</taxon>
        <taxon>50 kb inversion clade</taxon>
        <taxon>NPAAA clade</taxon>
        <taxon>Hologalegina</taxon>
        <taxon>IRL clade</taxon>
        <taxon>Trifolieae</taxon>
        <taxon>Trifolium</taxon>
    </lineage>
</organism>
<feature type="non-terminal residue" evidence="1">
    <location>
        <position position="47"/>
    </location>
</feature>
<evidence type="ECO:0000313" key="2">
    <source>
        <dbReference type="Proteomes" id="UP000265520"/>
    </source>
</evidence>
<dbReference type="AlphaFoldDB" id="A0A392U305"/>
<keyword evidence="2" id="KW-1185">Reference proteome</keyword>
<reference evidence="1 2" key="1">
    <citation type="journal article" date="2018" name="Front. Plant Sci.">
        <title>Red Clover (Trifolium pratense) and Zigzag Clover (T. medium) - A Picture of Genomic Similarities and Differences.</title>
        <authorList>
            <person name="Dluhosova J."/>
            <person name="Istvanek J."/>
            <person name="Nedelnik J."/>
            <person name="Repkova J."/>
        </authorList>
    </citation>
    <scope>NUCLEOTIDE SEQUENCE [LARGE SCALE GENOMIC DNA]</scope>
    <source>
        <strain evidence="2">cv. 10/8</strain>
        <tissue evidence="1">Leaf</tissue>
    </source>
</reference>
<sequence>MWRTTRRSVAVQGCWALMPVVSPTSARGRALFGDDHQSLWGPTTLLR</sequence>
<dbReference type="Proteomes" id="UP000265520">
    <property type="component" value="Unassembled WGS sequence"/>
</dbReference>
<comment type="caution">
    <text evidence="1">The sequence shown here is derived from an EMBL/GenBank/DDBJ whole genome shotgun (WGS) entry which is preliminary data.</text>
</comment>
<proteinExistence type="predicted"/>
<protein>
    <submittedName>
        <fullName evidence="1">Uncharacterized protein</fullName>
    </submittedName>
</protein>
<accession>A0A392U305</accession>